<dbReference type="OrthoDB" id="340681at2759"/>
<dbReference type="Pfam" id="PF04801">
    <property type="entry name" value="RPC5"/>
    <property type="match status" value="1"/>
</dbReference>
<reference evidence="2" key="3">
    <citation type="submission" date="2022-06" db="UniProtKB">
        <authorList>
            <consortium name="EnsemblMetazoa"/>
        </authorList>
    </citation>
    <scope>IDENTIFICATION</scope>
</reference>
<accession>A0A834RD82</accession>
<reference evidence="3" key="1">
    <citation type="journal article" date="2020" name="PLoS Negl. Trop. Dis.">
        <title>High-quality nuclear genome for Sarcoptes scabiei-A critical resource for a neglected parasite.</title>
        <authorList>
            <person name="Korhonen P.K."/>
            <person name="Gasser R.B."/>
            <person name="Ma G."/>
            <person name="Wang T."/>
            <person name="Stroehlein A.J."/>
            <person name="Young N.D."/>
            <person name="Ang C.S."/>
            <person name="Fernando D.D."/>
            <person name="Lu H.C."/>
            <person name="Taylor S."/>
            <person name="Reynolds S.L."/>
            <person name="Mofiz E."/>
            <person name="Najaraj S.H."/>
            <person name="Gowda H."/>
            <person name="Madugundu A."/>
            <person name="Renuse S."/>
            <person name="Holt D."/>
            <person name="Pandey A."/>
            <person name="Papenfuss A.T."/>
            <person name="Fischer K."/>
        </authorList>
    </citation>
    <scope>NUCLEOTIDE SEQUENCE [LARGE SCALE GENOMIC DNA]</scope>
</reference>
<keyword evidence="3" id="KW-1185">Reference proteome</keyword>
<name>A0A834RD82_SARSC</name>
<protein>
    <recommendedName>
        <fullName evidence="4">DNA-directed RNA polymerase III subunit RPC5-like protein</fullName>
    </recommendedName>
</protein>
<gene>
    <name evidence="1" type="ORF">SSS_7740</name>
</gene>
<evidence type="ECO:0000313" key="2">
    <source>
        <dbReference type="EnsemblMetazoa" id="KAF7495084.1"/>
    </source>
</evidence>
<evidence type="ECO:0000313" key="3">
    <source>
        <dbReference type="Proteomes" id="UP000070412"/>
    </source>
</evidence>
<evidence type="ECO:0000313" key="1">
    <source>
        <dbReference type="EMBL" id="KAF7495084.1"/>
    </source>
</evidence>
<dbReference type="GO" id="GO:0005666">
    <property type="term" value="C:RNA polymerase III complex"/>
    <property type="evidence" value="ECO:0007669"/>
    <property type="project" value="TreeGrafter"/>
</dbReference>
<reference evidence="1" key="2">
    <citation type="submission" date="2020-01" db="EMBL/GenBank/DDBJ databases">
        <authorList>
            <person name="Korhonen P.K.K."/>
            <person name="Guangxu M.G."/>
            <person name="Wang T.W."/>
            <person name="Stroehlein A.J.S."/>
            <person name="Young N.D."/>
            <person name="Ang C.-S.A."/>
            <person name="Fernando D.W.F."/>
            <person name="Lu H.L."/>
            <person name="Taylor S.T."/>
            <person name="Ehtesham M.E.M."/>
            <person name="Najaraj S.H.N."/>
            <person name="Harsha G.H.G."/>
            <person name="Madugundu A.M."/>
            <person name="Renuse S.R."/>
            <person name="Holt D.H."/>
            <person name="Pandey A.P."/>
            <person name="Papenfuss A.P."/>
            <person name="Gasser R.B.G."/>
            <person name="Fischer K.F."/>
        </authorList>
    </citation>
    <scope>NUCLEOTIDE SEQUENCE</scope>
    <source>
        <strain evidence="1">SSS_KF_BRIS2020</strain>
    </source>
</reference>
<organism evidence="1">
    <name type="scientific">Sarcoptes scabiei</name>
    <name type="common">Itch mite</name>
    <name type="synonym">Acarus scabiei</name>
    <dbReference type="NCBI Taxonomy" id="52283"/>
    <lineage>
        <taxon>Eukaryota</taxon>
        <taxon>Metazoa</taxon>
        <taxon>Ecdysozoa</taxon>
        <taxon>Arthropoda</taxon>
        <taxon>Chelicerata</taxon>
        <taxon>Arachnida</taxon>
        <taxon>Acari</taxon>
        <taxon>Acariformes</taxon>
        <taxon>Sarcoptiformes</taxon>
        <taxon>Astigmata</taxon>
        <taxon>Psoroptidia</taxon>
        <taxon>Sarcoptoidea</taxon>
        <taxon>Sarcoptidae</taxon>
        <taxon>Sarcoptinae</taxon>
        <taxon>Sarcoptes</taxon>
    </lineage>
</organism>
<dbReference type="PANTHER" id="PTHR12069:SF0">
    <property type="entry name" value="DNA-DIRECTED RNA POLYMERASE III SUBUNIT RPC5"/>
    <property type="match status" value="1"/>
</dbReference>
<dbReference type="GO" id="GO:0042797">
    <property type="term" value="P:tRNA transcription by RNA polymerase III"/>
    <property type="evidence" value="ECO:0007669"/>
    <property type="project" value="TreeGrafter"/>
</dbReference>
<dbReference type="PANTHER" id="PTHR12069">
    <property type="entry name" value="DNA-DIRECTED RNA POLYMERASES III 80 KDA POLYPEPTIDE RNA POLYMERASE III SUBUNIT 5"/>
    <property type="match status" value="1"/>
</dbReference>
<dbReference type="EnsemblMetazoa" id="SSS_7740s_mrna">
    <property type="protein sequence ID" value="KAF7495084.1"/>
    <property type="gene ID" value="SSS_7740"/>
</dbReference>
<evidence type="ECO:0008006" key="4">
    <source>
        <dbReference type="Google" id="ProtNLM"/>
    </source>
</evidence>
<dbReference type="Proteomes" id="UP000070412">
    <property type="component" value="Unassembled WGS sequence"/>
</dbReference>
<dbReference type="AlphaFoldDB" id="A0A834RD82"/>
<proteinExistence type="predicted"/>
<sequence length="420" mass="49338">MNHIKEEPIDDEDHCFDQIEQKSDHIIARYDIEVIDNGKTKCFNIAGLSDVLKRNQSCDICIRTDFKELKLLLKNNGKDLMFNTKTTQNNLNKKTFAIKLSDDSRKAFFIPINSTHSLSFLGDFDRNSKQINAQNTIFEDVIKMPFPTRNKHNQLRVEMKTNLYKPLKYLVSNESIKKFFDQLFTTSKPSMMHAAQQTIQDRSSTSKSMTLSKVEYKPIDLINCPHLQLEAITICEIKKIEIFNTQIEVFLRKVQMARFDEIIKIFEFNEDVQKLLSILQRICYLIKGNWVIKSSLLFKFDSIHDSETMQKRSKRMIAIREFLLSIFALEKQIKTAELYDLFVRTDLYQLFEPILLDLTNRSGSNSNIEFILSEDFDFISRYSMIAKKHHEKTREMLHQKSTEAIQLLNLNIKNLQLKMI</sequence>
<dbReference type="InterPro" id="IPR006886">
    <property type="entry name" value="RNA_pol_III_Rpc5"/>
</dbReference>
<dbReference type="EMBL" id="WVUK01000050">
    <property type="protein sequence ID" value="KAF7495084.1"/>
    <property type="molecule type" value="Genomic_DNA"/>
</dbReference>